<evidence type="ECO:0000256" key="1">
    <source>
        <dbReference type="ARBA" id="ARBA00022737"/>
    </source>
</evidence>
<accession>B8J454</accession>
<dbReference type="SMART" id="SM00382">
    <property type="entry name" value="AAA"/>
    <property type="match status" value="2"/>
</dbReference>
<dbReference type="InterPro" id="IPR003593">
    <property type="entry name" value="AAA+_ATPase"/>
</dbReference>
<dbReference type="Pfam" id="PF00005">
    <property type="entry name" value="ABC_tran"/>
    <property type="match status" value="2"/>
</dbReference>
<dbReference type="PROSITE" id="PS00211">
    <property type="entry name" value="ABC_TRANSPORTER_1"/>
    <property type="match status" value="1"/>
</dbReference>
<reference evidence="6" key="1">
    <citation type="submission" date="2009-01" db="EMBL/GenBank/DDBJ databases">
        <title>Complete sequence of Desulfovibrio desulfuricans subsp. desulfuricans str. ATCC 27774.</title>
        <authorList>
            <consortium name="US DOE Joint Genome Institute"/>
            <person name="Lucas S."/>
            <person name="Copeland A."/>
            <person name="Lapidus A."/>
            <person name="Glavina del Rio T."/>
            <person name="Tice H."/>
            <person name="Bruce D."/>
            <person name="Goodwin L."/>
            <person name="Pitluck S."/>
            <person name="Sims D."/>
            <person name="Lu M."/>
            <person name="Kiss H."/>
            <person name="Meineke L."/>
            <person name="Brettin T."/>
            <person name="Detter J.C."/>
            <person name="Han C."/>
            <person name="Larimer F."/>
            <person name="Land M."/>
            <person name="Hauser L."/>
            <person name="Kyrpides N."/>
            <person name="Ovchinnikova G."/>
            <person name="Hazen T.C."/>
        </authorList>
    </citation>
    <scope>NUCLEOTIDE SEQUENCE [LARGE SCALE GENOMIC DNA]</scope>
    <source>
        <strain evidence="6">ATCC 27774</strain>
    </source>
</reference>
<keyword evidence="2" id="KW-0547">Nucleotide-binding</keyword>
<dbReference type="Pfam" id="PF12848">
    <property type="entry name" value="ABC_tran_Xtn"/>
    <property type="match status" value="1"/>
</dbReference>
<dbReference type="KEGG" id="dds:Ddes_2203"/>
<protein>
    <submittedName>
        <fullName evidence="6">ABC transporter related</fullName>
    </submittedName>
</protein>
<gene>
    <name evidence="6" type="ordered locus">Ddes_2203</name>
</gene>
<feature type="region of interest" description="Disordered" evidence="4">
    <location>
        <begin position="534"/>
        <end position="588"/>
    </location>
</feature>
<sequence>MKITIQELSKSFGGRDIFSNFSLEVDSGVRLCVCGPNGTGKSTLLRLLAGVDAPDGGRVILPRGCRMGYVEQELSEEALDTPLLTYVLDVLHDWSDFWAQWEDAAASKDEALLTELMHRQSELEARYGYNPEHRAKAVLSGLGFAERKWHRTLRELSGGWRERAKLARVLTAGADVLLLDEPTNHLDMEAVEWLESFLLDFKGALVFVAHDRRFMDTVGTHVLYLGLSRPVFRKATYTQFLTLQDEYNAQREREARALKDELDRKMAFVERFRAKATKARQAGSRQKMAKKLEKELEDYRPEPKRKELNFTWPEAPHSEKIVLSAADLDFHFNDGKKMWPPLSFTLYRGQRIALVGHNGCGKSTLLKLLAGNLERCGGNMVTSSQVRLGYYTQHQMDTLRGDTTVLGEIRRLSDPRTTEEELMSVLGLFMLGQEYFDRQVSGLSGGEKSRLVLASLFLKRCNFLLLDEPTNHLDLESREALVSALQKFTGTLLMVAHDRWLLSQVGAEAWELDKSGLTVFSDFTAYDAERRSRMAGTGQTAPAVSGGVASGRNASGDQAQEASAQNLSREEQKRLKREQAEKRNALHKEIKPLQSKYDALEKELTGVLEKQGTVEAQLADPEVYAEHEKAAELLKSFEACKKRGEDIFEEMTALDERMEAVRARWNTED</sequence>
<evidence type="ECO:0000256" key="3">
    <source>
        <dbReference type="ARBA" id="ARBA00022840"/>
    </source>
</evidence>
<dbReference type="Gene3D" id="3.40.50.300">
    <property type="entry name" value="P-loop containing nucleotide triphosphate hydrolases"/>
    <property type="match status" value="2"/>
</dbReference>
<evidence type="ECO:0000313" key="6">
    <source>
        <dbReference type="EMBL" id="ACL50099.1"/>
    </source>
</evidence>
<feature type="domain" description="ABC transporter" evidence="5">
    <location>
        <begin position="323"/>
        <end position="539"/>
    </location>
</feature>
<dbReference type="InterPro" id="IPR050611">
    <property type="entry name" value="ABCF"/>
</dbReference>
<keyword evidence="1" id="KW-0677">Repeat</keyword>
<dbReference type="PANTHER" id="PTHR19211">
    <property type="entry name" value="ATP-BINDING TRANSPORT PROTEIN-RELATED"/>
    <property type="match status" value="1"/>
</dbReference>
<dbReference type="FunFam" id="3.40.50.300:FF:000011">
    <property type="entry name" value="Putative ABC transporter ATP-binding component"/>
    <property type="match status" value="1"/>
</dbReference>
<dbReference type="SUPFAM" id="SSF52540">
    <property type="entry name" value="P-loop containing nucleoside triphosphate hydrolases"/>
    <property type="match status" value="2"/>
</dbReference>
<dbReference type="eggNOG" id="COG0488">
    <property type="taxonomic scope" value="Bacteria"/>
</dbReference>
<dbReference type="GO" id="GO:0016887">
    <property type="term" value="F:ATP hydrolysis activity"/>
    <property type="evidence" value="ECO:0007669"/>
    <property type="project" value="InterPro"/>
</dbReference>
<dbReference type="PROSITE" id="PS50893">
    <property type="entry name" value="ABC_TRANSPORTER_2"/>
    <property type="match status" value="2"/>
</dbReference>
<dbReference type="PANTHER" id="PTHR19211:SF14">
    <property type="entry name" value="ATP-BINDING CASSETTE SUB-FAMILY F MEMBER 1"/>
    <property type="match status" value="1"/>
</dbReference>
<dbReference type="InterPro" id="IPR027417">
    <property type="entry name" value="P-loop_NTPase"/>
</dbReference>
<dbReference type="AlphaFoldDB" id="B8J454"/>
<dbReference type="InterPro" id="IPR017871">
    <property type="entry name" value="ABC_transporter-like_CS"/>
</dbReference>
<feature type="compositionally biased region" description="Polar residues" evidence="4">
    <location>
        <begin position="552"/>
        <end position="567"/>
    </location>
</feature>
<keyword evidence="3" id="KW-0067">ATP-binding</keyword>
<dbReference type="CDD" id="cd03221">
    <property type="entry name" value="ABCF_EF-3"/>
    <property type="match status" value="2"/>
</dbReference>
<evidence type="ECO:0000259" key="5">
    <source>
        <dbReference type="PROSITE" id="PS50893"/>
    </source>
</evidence>
<dbReference type="HOGENOM" id="CLU_000604_36_0_7"/>
<dbReference type="InterPro" id="IPR003439">
    <property type="entry name" value="ABC_transporter-like_ATP-bd"/>
</dbReference>
<feature type="domain" description="ABC transporter" evidence="5">
    <location>
        <begin position="3"/>
        <end position="252"/>
    </location>
</feature>
<dbReference type="EMBL" id="CP001358">
    <property type="protein sequence ID" value="ACL50099.1"/>
    <property type="molecule type" value="Genomic_DNA"/>
</dbReference>
<organism evidence="6">
    <name type="scientific">Desulfovibrio desulfuricans (strain ATCC 27774 / DSM 6949 / MB)</name>
    <dbReference type="NCBI Taxonomy" id="525146"/>
    <lineage>
        <taxon>Bacteria</taxon>
        <taxon>Pseudomonadati</taxon>
        <taxon>Thermodesulfobacteriota</taxon>
        <taxon>Desulfovibrionia</taxon>
        <taxon>Desulfovibrionales</taxon>
        <taxon>Desulfovibrionaceae</taxon>
        <taxon>Desulfovibrio</taxon>
    </lineage>
</organism>
<dbReference type="STRING" id="525146.Ddes_2203"/>
<proteinExistence type="predicted"/>
<name>B8J454_DESDA</name>
<dbReference type="InterPro" id="IPR032781">
    <property type="entry name" value="ABC_tran_Xtn"/>
</dbReference>
<dbReference type="GO" id="GO:0005524">
    <property type="term" value="F:ATP binding"/>
    <property type="evidence" value="ECO:0007669"/>
    <property type="project" value="UniProtKB-KW"/>
</dbReference>
<evidence type="ECO:0000256" key="2">
    <source>
        <dbReference type="ARBA" id="ARBA00022741"/>
    </source>
</evidence>
<evidence type="ECO:0000256" key="4">
    <source>
        <dbReference type="SAM" id="MobiDB-lite"/>
    </source>
</evidence>
<feature type="compositionally biased region" description="Basic and acidic residues" evidence="4">
    <location>
        <begin position="568"/>
        <end position="588"/>
    </location>
</feature>